<dbReference type="OrthoDB" id="9844160at2"/>
<evidence type="ECO:0000313" key="3">
    <source>
        <dbReference type="Proteomes" id="UP000186309"/>
    </source>
</evidence>
<proteinExistence type="predicted"/>
<organism evidence="2 3">
    <name type="scientific">Paludisphaera borealis</name>
    <dbReference type="NCBI Taxonomy" id="1387353"/>
    <lineage>
        <taxon>Bacteria</taxon>
        <taxon>Pseudomonadati</taxon>
        <taxon>Planctomycetota</taxon>
        <taxon>Planctomycetia</taxon>
        <taxon>Isosphaerales</taxon>
        <taxon>Isosphaeraceae</taxon>
        <taxon>Paludisphaera</taxon>
    </lineage>
</organism>
<keyword evidence="1" id="KW-0732">Signal</keyword>
<keyword evidence="3" id="KW-1185">Reference proteome</keyword>
<evidence type="ECO:0000256" key="1">
    <source>
        <dbReference type="SAM" id="SignalP"/>
    </source>
</evidence>
<reference evidence="3" key="1">
    <citation type="submission" date="2016-12" db="EMBL/GenBank/DDBJ databases">
        <title>Comparative genomics of four Isosphaeraceae planctomycetes: a common pool of plasmids and glycoside hydrolase genes.</title>
        <authorList>
            <person name="Ivanova A."/>
        </authorList>
    </citation>
    <scope>NUCLEOTIDE SEQUENCE [LARGE SCALE GENOMIC DNA]</scope>
    <source>
        <strain evidence="3">PX4</strain>
    </source>
</reference>
<dbReference type="RefSeq" id="WP_076350423.1">
    <property type="nucleotide sequence ID" value="NZ_CP019082.1"/>
</dbReference>
<evidence type="ECO:0000313" key="2">
    <source>
        <dbReference type="EMBL" id="APW64153.1"/>
    </source>
</evidence>
<feature type="chain" id="PRO_5013228062" description="Lipoprotein" evidence="1">
    <location>
        <begin position="20"/>
        <end position="139"/>
    </location>
</feature>
<dbReference type="Proteomes" id="UP000186309">
    <property type="component" value="Chromosome"/>
</dbReference>
<sequence length="139" mass="14041">MTRFLVGLIAVLSIAPLSGCGGGPLSTSNPGQPPPHGGSLIHLPDGEGFVEVVKKEAGGAKASVDKEASFYFLKDMTTPLSPAPAAGTITIGKKKVELKADGEALVTPSGPPIFPSGGLDGVLTVEIGGKSRNIPLDVR</sequence>
<dbReference type="STRING" id="1387353.BSF38_05745"/>
<evidence type="ECO:0008006" key="4">
    <source>
        <dbReference type="Google" id="ProtNLM"/>
    </source>
</evidence>
<dbReference type="KEGG" id="pbor:BSF38_05745"/>
<dbReference type="AlphaFoldDB" id="A0A1U7CZ40"/>
<protein>
    <recommendedName>
        <fullName evidence="4">Lipoprotein</fullName>
    </recommendedName>
</protein>
<gene>
    <name evidence="2" type="ORF">BSF38_05745</name>
</gene>
<accession>A0A1U7CZ40</accession>
<feature type="signal peptide" evidence="1">
    <location>
        <begin position="1"/>
        <end position="19"/>
    </location>
</feature>
<dbReference type="EMBL" id="CP019082">
    <property type="protein sequence ID" value="APW64153.1"/>
    <property type="molecule type" value="Genomic_DNA"/>
</dbReference>
<name>A0A1U7CZ40_9BACT</name>